<evidence type="ECO:0000313" key="2">
    <source>
        <dbReference type="Proteomes" id="UP000242497"/>
    </source>
</evidence>
<accession>A0A1M6SK37</accession>
<dbReference type="Proteomes" id="UP000242497">
    <property type="component" value="Unassembled WGS sequence"/>
</dbReference>
<keyword evidence="2" id="KW-1185">Reference proteome</keyword>
<gene>
    <name evidence="1" type="ORF">SAMN02744037_02364</name>
</gene>
<name>A0A1M6SK37_9FIRM</name>
<dbReference type="OrthoDB" id="8480699at2"/>
<proteinExistence type="predicted"/>
<dbReference type="AlphaFoldDB" id="A0A1M6SK37"/>
<dbReference type="EMBL" id="FRAE01000073">
    <property type="protein sequence ID" value="SHK45016.1"/>
    <property type="molecule type" value="Genomic_DNA"/>
</dbReference>
<organism evidence="1 2">
    <name type="scientific">Tepidibacter formicigenes DSM 15518</name>
    <dbReference type="NCBI Taxonomy" id="1123349"/>
    <lineage>
        <taxon>Bacteria</taxon>
        <taxon>Bacillati</taxon>
        <taxon>Bacillota</taxon>
        <taxon>Clostridia</taxon>
        <taxon>Peptostreptococcales</taxon>
        <taxon>Peptostreptococcaceae</taxon>
        <taxon>Tepidibacter</taxon>
    </lineage>
</organism>
<dbReference type="RefSeq" id="WP_072890246.1">
    <property type="nucleotide sequence ID" value="NZ_FRAE01000073.1"/>
</dbReference>
<reference evidence="2" key="1">
    <citation type="submission" date="2016-11" db="EMBL/GenBank/DDBJ databases">
        <authorList>
            <person name="Varghese N."/>
            <person name="Submissions S."/>
        </authorList>
    </citation>
    <scope>NUCLEOTIDE SEQUENCE [LARGE SCALE GENOMIC DNA]</scope>
    <source>
        <strain evidence="2">DSM 15518</strain>
    </source>
</reference>
<sequence>MRQLISKDMGEEEFVFYVAKCLESEFKLKSQVKIQDYKVIFRLGNYEIIFKLLDVKESKEKGPYVLDKLILDKLQEKGFNFDKNRSQYIKYCYDI</sequence>
<protein>
    <submittedName>
        <fullName evidence="1">Uncharacterized protein</fullName>
    </submittedName>
</protein>
<evidence type="ECO:0000313" key="1">
    <source>
        <dbReference type="EMBL" id="SHK45016.1"/>
    </source>
</evidence>